<gene>
    <name evidence="1" type="ORF">PIB30_009427</name>
</gene>
<dbReference type="EMBL" id="JASCZI010181264">
    <property type="protein sequence ID" value="MED6180359.1"/>
    <property type="molecule type" value="Genomic_DNA"/>
</dbReference>
<proteinExistence type="predicted"/>
<evidence type="ECO:0000313" key="1">
    <source>
        <dbReference type="EMBL" id="MED6180359.1"/>
    </source>
</evidence>
<keyword evidence="2" id="KW-1185">Reference proteome</keyword>
<name>A0ABU6W4R5_9FABA</name>
<sequence length="86" mass="9943">MAQILFESKKGPNHHGYIKRRSALLQPSFLVSPVTPEVPNPLKVHSVHWHRLWGLPNKPTLVNQDEEGVLYTDHSGDVQRWNQQQE</sequence>
<accession>A0ABU6W4R5</accession>
<reference evidence="1 2" key="1">
    <citation type="journal article" date="2023" name="Plants (Basel)">
        <title>Bridging the Gap: Combining Genomics and Transcriptomics Approaches to Understand Stylosanthes scabra, an Orphan Legume from the Brazilian Caatinga.</title>
        <authorList>
            <person name="Ferreira-Neto J.R.C."/>
            <person name="da Silva M.D."/>
            <person name="Binneck E."/>
            <person name="de Melo N.F."/>
            <person name="da Silva R.H."/>
            <person name="de Melo A.L.T.M."/>
            <person name="Pandolfi V."/>
            <person name="Bustamante F.O."/>
            <person name="Brasileiro-Vidal A.C."/>
            <person name="Benko-Iseppon A.M."/>
        </authorList>
    </citation>
    <scope>NUCLEOTIDE SEQUENCE [LARGE SCALE GENOMIC DNA]</scope>
    <source>
        <tissue evidence="1">Leaves</tissue>
    </source>
</reference>
<protein>
    <submittedName>
        <fullName evidence="1">Uncharacterized protein</fullName>
    </submittedName>
</protein>
<evidence type="ECO:0000313" key="2">
    <source>
        <dbReference type="Proteomes" id="UP001341840"/>
    </source>
</evidence>
<organism evidence="1 2">
    <name type="scientific">Stylosanthes scabra</name>
    <dbReference type="NCBI Taxonomy" id="79078"/>
    <lineage>
        <taxon>Eukaryota</taxon>
        <taxon>Viridiplantae</taxon>
        <taxon>Streptophyta</taxon>
        <taxon>Embryophyta</taxon>
        <taxon>Tracheophyta</taxon>
        <taxon>Spermatophyta</taxon>
        <taxon>Magnoliopsida</taxon>
        <taxon>eudicotyledons</taxon>
        <taxon>Gunneridae</taxon>
        <taxon>Pentapetalae</taxon>
        <taxon>rosids</taxon>
        <taxon>fabids</taxon>
        <taxon>Fabales</taxon>
        <taxon>Fabaceae</taxon>
        <taxon>Papilionoideae</taxon>
        <taxon>50 kb inversion clade</taxon>
        <taxon>dalbergioids sensu lato</taxon>
        <taxon>Dalbergieae</taxon>
        <taxon>Pterocarpus clade</taxon>
        <taxon>Stylosanthes</taxon>
    </lineage>
</organism>
<dbReference type="Proteomes" id="UP001341840">
    <property type="component" value="Unassembled WGS sequence"/>
</dbReference>
<comment type="caution">
    <text evidence="1">The sequence shown here is derived from an EMBL/GenBank/DDBJ whole genome shotgun (WGS) entry which is preliminary data.</text>
</comment>